<accession>A0A0K8TSE1</accession>
<organism evidence="12">
    <name type="scientific">Tabanus bromius</name>
    <name type="common">Band-eyed brown horse fly</name>
    <dbReference type="NCBI Taxonomy" id="304241"/>
    <lineage>
        <taxon>Eukaryota</taxon>
        <taxon>Metazoa</taxon>
        <taxon>Ecdysozoa</taxon>
        <taxon>Arthropoda</taxon>
        <taxon>Hexapoda</taxon>
        <taxon>Insecta</taxon>
        <taxon>Pterygota</taxon>
        <taxon>Neoptera</taxon>
        <taxon>Endopterygota</taxon>
        <taxon>Diptera</taxon>
        <taxon>Brachycera</taxon>
        <taxon>Tabanomorpha</taxon>
        <taxon>Tabanoidea</taxon>
        <taxon>Tabanidae</taxon>
        <taxon>Tabanus</taxon>
    </lineage>
</organism>
<keyword evidence="5" id="KW-0648">Protein biosynthesis</keyword>
<dbReference type="GO" id="GO:0005085">
    <property type="term" value="F:guanyl-nucleotide exchange factor activity"/>
    <property type="evidence" value="ECO:0007669"/>
    <property type="project" value="TreeGrafter"/>
</dbReference>
<feature type="domain" description="Mannose-1-phosphate guanyltransferase C-terminal" evidence="11">
    <location>
        <begin position="359"/>
        <end position="436"/>
    </location>
</feature>
<protein>
    <recommendedName>
        <fullName evidence="6">Translation initiation factor eIF2B subunit gamma</fullName>
    </recommendedName>
    <alternativeName>
        <fullName evidence="7">eIF2B GDP-GTP exchange factor subunit gamma</fullName>
    </alternativeName>
</protein>
<feature type="domain" description="Nucleotidyl transferase" evidence="10">
    <location>
        <begin position="8"/>
        <end position="140"/>
    </location>
</feature>
<dbReference type="InterPro" id="IPR029044">
    <property type="entry name" value="Nucleotide-diphossugar_trans"/>
</dbReference>
<evidence type="ECO:0000256" key="6">
    <source>
        <dbReference type="ARBA" id="ARBA00044196"/>
    </source>
</evidence>
<comment type="subunit">
    <text evidence="9">Component of the translation initiation factor 2B (eIF2B) complex which is a heterodecamer of two sets of five different subunits: alpha, beta, gamma, delta and epsilon. Subunits alpha, beta and delta comprise a regulatory subcomplex and subunits epsilon and gamma comprise a catalytic subcomplex. Within the complex, the hexameric regulatory complex resides at the center, with the two heterodimeric catalytic subcomplexes bound on opposite sides.</text>
</comment>
<evidence type="ECO:0000256" key="9">
    <source>
        <dbReference type="ARBA" id="ARBA00046432"/>
    </source>
</evidence>
<evidence type="ECO:0000259" key="11">
    <source>
        <dbReference type="Pfam" id="PF25087"/>
    </source>
</evidence>
<dbReference type="Pfam" id="PF00483">
    <property type="entry name" value="NTP_transferase"/>
    <property type="match status" value="1"/>
</dbReference>
<comment type="function">
    <text evidence="8">Acts as a component of the translation initiation factor 2B (eIF2B) complex, which catalyzes the exchange of GDP for GTP on the eukaryotic initiation factor 2 (eIF2) complex gamma subunit. Its guanine nucleotide exchange factor activity is repressed when bound to eIF2 complex phosphorylated on the alpha subunit, thereby limiting the amount of methionyl-initiator methionine tRNA available to the ribosome and consequently global translation is repressed.</text>
</comment>
<dbReference type="PANTHER" id="PTHR45989:SF1">
    <property type="entry name" value="TRANSLATION INITIATION FACTOR EIF-2B SUBUNIT GAMMA"/>
    <property type="match status" value="1"/>
</dbReference>
<evidence type="ECO:0000256" key="1">
    <source>
        <dbReference type="ARBA" id="ARBA00004514"/>
    </source>
</evidence>
<comment type="similarity">
    <text evidence="2">Belongs to the eIF-2B gamma/epsilon subunits family.</text>
</comment>
<dbReference type="PANTHER" id="PTHR45989">
    <property type="entry name" value="TRANSLATION INITIATION FACTOR EIF-2B SUBUNIT GAMMA"/>
    <property type="match status" value="1"/>
</dbReference>
<keyword evidence="4 12" id="KW-0396">Initiation factor</keyword>
<dbReference type="GO" id="GO:0005851">
    <property type="term" value="C:eukaryotic translation initiation factor 2B complex"/>
    <property type="evidence" value="ECO:0007669"/>
    <property type="project" value="TreeGrafter"/>
</dbReference>
<evidence type="ECO:0000259" key="10">
    <source>
        <dbReference type="Pfam" id="PF00483"/>
    </source>
</evidence>
<evidence type="ECO:0000313" key="12">
    <source>
        <dbReference type="EMBL" id="JAI17056.1"/>
    </source>
</evidence>
<dbReference type="EMBL" id="GDAI01000547">
    <property type="protein sequence ID" value="JAI17056.1"/>
    <property type="molecule type" value="mRNA"/>
</dbReference>
<keyword evidence="3" id="KW-0963">Cytoplasm</keyword>
<evidence type="ECO:0000256" key="3">
    <source>
        <dbReference type="ARBA" id="ARBA00022490"/>
    </source>
</evidence>
<reference evidence="12" key="1">
    <citation type="journal article" date="2015" name="Insect Biochem. Mol. Biol.">
        <title>An insight into the sialome of the horse fly, Tabanus bromius.</title>
        <authorList>
            <person name="Ribeiro J.M."/>
            <person name="Kazimirova M."/>
            <person name="Takac P."/>
            <person name="Andersen J.F."/>
            <person name="Francischetti I.M."/>
        </authorList>
    </citation>
    <scope>NUCLEOTIDE SEQUENCE</scope>
</reference>
<evidence type="ECO:0000256" key="8">
    <source>
        <dbReference type="ARBA" id="ARBA00045373"/>
    </source>
</evidence>
<dbReference type="InterPro" id="IPR051960">
    <property type="entry name" value="eIF2B_gamma"/>
</dbReference>
<dbReference type="AlphaFoldDB" id="A0A0K8TSE1"/>
<dbReference type="Gene3D" id="2.160.10.10">
    <property type="entry name" value="Hexapeptide repeat proteins"/>
    <property type="match status" value="1"/>
</dbReference>
<evidence type="ECO:0000256" key="4">
    <source>
        <dbReference type="ARBA" id="ARBA00022540"/>
    </source>
</evidence>
<evidence type="ECO:0000256" key="2">
    <source>
        <dbReference type="ARBA" id="ARBA00007878"/>
    </source>
</evidence>
<dbReference type="GO" id="GO:0005829">
    <property type="term" value="C:cytosol"/>
    <property type="evidence" value="ECO:0007669"/>
    <property type="project" value="UniProtKB-SubCell"/>
</dbReference>
<dbReference type="InterPro" id="IPR005835">
    <property type="entry name" value="NTP_transferase_dom"/>
</dbReference>
<comment type="subcellular location">
    <subcellularLocation>
        <location evidence="1">Cytoplasm</location>
        <location evidence="1">Cytosol</location>
    </subcellularLocation>
</comment>
<dbReference type="GO" id="GO:0003743">
    <property type="term" value="F:translation initiation factor activity"/>
    <property type="evidence" value="ECO:0007669"/>
    <property type="project" value="UniProtKB-KW"/>
</dbReference>
<dbReference type="SUPFAM" id="SSF53448">
    <property type="entry name" value="Nucleotide-diphospho-sugar transferases"/>
    <property type="match status" value="1"/>
</dbReference>
<dbReference type="InterPro" id="IPR056729">
    <property type="entry name" value="GMPPB_C"/>
</dbReference>
<name>A0A0K8TSE1_TABBR</name>
<proteinExistence type="evidence at transcript level"/>
<sequence>MVALEFQAVVLAAGRGNRLPELTINHPKCLLPVGPYPLLWYPLHMLQKHGFEEVIVVVLESQKSEIQQALDTTQLKLKLDYAAIPSDEDFGTADSLRYIHDKIKTDFILVSCDVITNFELYPLINKFRQHNATVASLLFPSTVDVNLTAMGPKTKYKPDRDLFGIHPDSERLMFLASAGDFEDTLSLSGHLLRKIGKLNMHSRLVDSHIYVMKKYVVDFLKTKEQFATIKGELLPYIIKKQLARNPQPSKDTGHSEIVTTSKVDEGIFHHLSHSKLEKEIISASLFNDSRTTDPYNGDVIRCYAITLPSGKFGIRANSTQTYNLANQKILSMWSGFVESNTVPLISPNAVVNCTQHNMIAVAENANISEKTRLNSSVFGPYCIVAPKVTIINSIVMGQAIIEEGCIIENSVIGHKVTIRKGCKIKNCLIGNSFTLDEGSEKQMAVLTNDGFMEI</sequence>
<evidence type="ECO:0000256" key="7">
    <source>
        <dbReference type="ARBA" id="ARBA00044229"/>
    </source>
</evidence>
<dbReference type="Gene3D" id="3.90.550.10">
    <property type="entry name" value="Spore Coat Polysaccharide Biosynthesis Protein SpsA, Chain A"/>
    <property type="match status" value="1"/>
</dbReference>
<dbReference type="CDD" id="cd04198">
    <property type="entry name" value="eIF-2B_gamma_N"/>
    <property type="match status" value="1"/>
</dbReference>
<dbReference type="GO" id="GO:0002183">
    <property type="term" value="P:cytoplasmic translational initiation"/>
    <property type="evidence" value="ECO:0007669"/>
    <property type="project" value="TreeGrafter"/>
</dbReference>
<evidence type="ECO:0000256" key="5">
    <source>
        <dbReference type="ARBA" id="ARBA00022917"/>
    </source>
</evidence>
<dbReference type="Pfam" id="PF25087">
    <property type="entry name" value="GMPPB_C"/>
    <property type="match status" value="1"/>
</dbReference>